<dbReference type="EMBL" id="JAACXV010000156">
    <property type="protein sequence ID" value="KAF7282842.1"/>
    <property type="molecule type" value="Genomic_DNA"/>
</dbReference>
<gene>
    <name evidence="2" type="ORF">GWI33_001978</name>
</gene>
<proteinExistence type="predicted"/>
<feature type="region of interest" description="Disordered" evidence="1">
    <location>
        <begin position="42"/>
        <end position="62"/>
    </location>
</feature>
<name>A0A834IKX7_RHYFE</name>
<sequence length="155" mass="16751">MSGKICIYSSNIKESGEYKNTTGRNSPGQGRVRDATAFSRSPPLIGRHSSSNHTPVGVDPLDATRKNSQSIISELSPRRIHLLTHTSTHAYAPTRHERASSSTIPDVSAGSGVVSTKSARFVLDSAVVRSVPVWLPSIEAWTCVDKVPPSKLCWI</sequence>
<evidence type="ECO:0000313" key="3">
    <source>
        <dbReference type="Proteomes" id="UP000625711"/>
    </source>
</evidence>
<comment type="caution">
    <text evidence="2">The sequence shown here is derived from an EMBL/GenBank/DDBJ whole genome shotgun (WGS) entry which is preliminary data.</text>
</comment>
<dbReference type="Proteomes" id="UP000625711">
    <property type="component" value="Unassembled WGS sequence"/>
</dbReference>
<evidence type="ECO:0000313" key="2">
    <source>
        <dbReference type="EMBL" id="KAF7282842.1"/>
    </source>
</evidence>
<dbReference type="AlphaFoldDB" id="A0A834IKX7"/>
<protein>
    <submittedName>
        <fullName evidence="2">Uncharacterized protein</fullName>
    </submittedName>
</protein>
<accession>A0A834IKX7</accession>
<keyword evidence="3" id="KW-1185">Reference proteome</keyword>
<evidence type="ECO:0000256" key="1">
    <source>
        <dbReference type="SAM" id="MobiDB-lite"/>
    </source>
</evidence>
<organism evidence="2 3">
    <name type="scientific">Rhynchophorus ferrugineus</name>
    <name type="common">Red palm weevil</name>
    <name type="synonym">Curculio ferrugineus</name>
    <dbReference type="NCBI Taxonomy" id="354439"/>
    <lineage>
        <taxon>Eukaryota</taxon>
        <taxon>Metazoa</taxon>
        <taxon>Ecdysozoa</taxon>
        <taxon>Arthropoda</taxon>
        <taxon>Hexapoda</taxon>
        <taxon>Insecta</taxon>
        <taxon>Pterygota</taxon>
        <taxon>Neoptera</taxon>
        <taxon>Endopterygota</taxon>
        <taxon>Coleoptera</taxon>
        <taxon>Polyphaga</taxon>
        <taxon>Cucujiformia</taxon>
        <taxon>Curculionidae</taxon>
        <taxon>Dryophthorinae</taxon>
        <taxon>Rhynchophorus</taxon>
    </lineage>
</organism>
<reference evidence="2" key="1">
    <citation type="submission" date="2020-08" db="EMBL/GenBank/DDBJ databases">
        <title>Genome sequencing and assembly of the red palm weevil Rhynchophorus ferrugineus.</title>
        <authorList>
            <person name="Dias G.B."/>
            <person name="Bergman C.M."/>
            <person name="Manee M."/>
        </authorList>
    </citation>
    <scope>NUCLEOTIDE SEQUENCE</scope>
    <source>
        <strain evidence="2">AA-2017</strain>
        <tissue evidence="2">Whole larva</tissue>
    </source>
</reference>